<keyword evidence="2" id="KW-1185">Reference proteome</keyword>
<accession>A0AA86VR65</accession>
<evidence type="ECO:0000313" key="1">
    <source>
        <dbReference type="EMBL" id="CAJ1968957.1"/>
    </source>
</evidence>
<sequence>MLLPLPIASMTTSNLVFEFLNWVSTTTIIEAFLFYPYEEDVPPNEIDGVGVGLCESTNGGSKEHLLLTHEMQAPPRYTPYHHSNPP</sequence>
<dbReference type="Gramene" id="rna-AYBTSS11_LOCUS21993">
    <property type="protein sequence ID" value="CAJ1968957.1"/>
    <property type="gene ID" value="gene-AYBTSS11_LOCUS21993"/>
</dbReference>
<dbReference type="EMBL" id="OY731404">
    <property type="protein sequence ID" value="CAJ1968957.1"/>
    <property type="molecule type" value="Genomic_DNA"/>
</dbReference>
<proteinExistence type="predicted"/>
<dbReference type="Proteomes" id="UP001189624">
    <property type="component" value="Chromosome 7"/>
</dbReference>
<protein>
    <submittedName>
        <fullName evidence="1">Uncharacterized protein</fullName>
    </submittedName>
</protein>
<evidence type="ECO:0000313" key="2">
    <source>
        <dbReference type="Proteomes" id="UP001189624"/>
    </source>
</evidence>
<reference evidence="1" key="1">
    <citation type="submission" date="2023-10" db="EMBL/GenBank/DDBJ databases">
        <authorList>
            <person name="Domelevo Entfellner J.-B."/>
        </authorList>
    </citation>
    <scope>NUCLEOTIDE SEQUENCE</scope>
</reference>
<feature type="non-terminal residue" evidence="1">
    <location>
        <position position="86"/>
    </location>
</feature>
<gene>
    <name evidence="1" type="ORF">AYBTSS11_LOCUS21993</name>
</gene>
<dbReference type="AlphaFoldDB" id="A0AA86VR65"/>
<organism evidence="1 2">
    <name type="scientific">Sphenostylis stenocarpa</name>
    <dbReference type="NCBI Taxonomy" id="92480"/>
    <lineage>
        <taxon>Eukaryota</taxon>
        <taxon>Viridiplantae</taxon>
        <taxon>Streptophyta</taxon>
        <taxon>Embryophyta</taxon>
        <taxon>Tracheophyta</taxon>
        <taxon>Spermatophyta</taxon>
        <taxon>Magnoliopsida</taxon>
        <taxon>eudicotyledons</taxon>
        <taxon>Gunneridae</taxon>
        <taxon>Pentapetalae</taxon>
        <taxon>rosids</taxon>
        <taxon>fabids</taxon>
        <taxon>Fabales</taxon>
        <taxon>Fabaceae</taxon>
        <taxon>Papilionoideae</taxon>
        <taxon>50 kb inversion clade</taxon>
        <taxon>NPAAA clade</taxon>
        <taxon>indigoferoid/millettioid clade</taxon>
        <taxon>Phaseoleae</taxon>
        <taxon>Sphenostylis</taxon>
    </lineage>
</organism>
<name>A0AA86VR65_9FABA</name>